<accession>A0A8H4L5D2</accession>
<dbReference type="Proteomes" id="UP000554235">
    <property type="component" value="Unassembled WGS sequence"/>
</dbReference>
<dbReference type="InterPro" id="IPR000719">
    <property type="entry name" value="Prot_kinase_dom"/>
</dbReference>
<dbReference type="PROSITE" id="PS50011">
    <property type="entry name" value="PROTEIN_KINASE_DOM"/>
    <property type="match status" value="1"/>
</dbReference>
<dbReference type="CDD" id="cd00180">
    <property type="entry name" value="PKc"/>
    <property type="match status" value="1"/>
</dbReference>
<feature type="region of interest" description="Disordered" evidence="1">
    <location>
        <begin position="237"/>
        <end position="270"/>
    </location>
</feature>
<evidence type="ECO:0000256" key="1">
    <source>
        <dbReference type="SAM" id="MobiDB-lite"/>
    </source>
</evidence>
<feature type="region of interest" description="Disordered" evidence="1">
    <location>
        <begin position="101"/>
        <end position="128"/>
    </location>
</feature>
<gene>
    <name evidence="3" type="ORF">FALBO_9783</name>
</gene>
<reference evidence="3 4" key="1">
    <citation type="submission" date="2020-01" db="EMBL/GenBank/DDBJ databases">
        <title>Identification and distribution of gene clusters putatively required for synthesis of sphingolipid metabolism inhibitors in phylogenetically diverse species of the filamentous fungus Fusarium.</title>
        <authorList>
            <person name="Kim H.-S."/>
            <person name="Busman M."/>
            <person name="Brown D.W."/>
            <person name="Divon H."/>
            <person name="Uhlig S."/>
            <person name="Proctor R.H."/>
        </authorList>
    </citation>
    <scope>NUCLEOTIDE SEQUENCE [LARGE SCALE GENOMIC DNA]</scope>
    <source>
        <strain evidence="3 4">NRRL 20459</strain>
    </source>
</reference>
<keyword evidence="4" id="KW-1185">Reference proteome</keyword>
<dbReference type="PANTHER" id="PTHR24359">
    <property type="entry name" value="SERINE/THREONINE-PROTEIN KINASE SBK1"/>
    <property type="match status" value="1"/>
</dbReference>
<feature type="region of interest" description="Disordered" evidence="1">
    <location>
        <begin position="1"/>
        <end position="20"/>
    </location>
</feature>
<evidence type="ECO:0000259" key="2">
    <source>
        <dbReference type="PROSITE" id="PS50011"/>
    </source>
</evidence>
<dbReference type="AlphaFoldDB" id="A0A8H4L5D2"/>
<dbReference type="PANTHER" id="PTHR24359:SF1">
    <property type="entry name" value="INHIBITOR OF NUCLEAR FACTOR KAPPA-B KINASE EPSILON SUBUNIT HOMOLOG 1-RELATED"/>
    <property type="match status" value="1"/>
</dbReference>
<dbReference type="SUPFAM" id="SSF56112">
    <property type="entry name" value="Protein kinase-like (PK-like)"/>
    <property type="match status" value="1"/>
</dbReference>
<dbReference type="SMART" id="SM00220">
    <property type="entry name" value="S_TKc"/>
    <property type="match status" value="1"/>
</dbReference>
<proteinExistence type="predicted"/>
<dbReference type="InterPro" id="IPR011009">
    <property type="entry name" value="Kinase-like_dom_sf"/>
</dbReference>
<sequence>MANHDDAPSSEASEETPPDLKEISVRCRALLHELSTSGNASNALAGTELMASFNIWAANMGVFRQGQQSLASRLRSAPDIRELVHQLLVALERDLEKRLIDTAEQEDTSPETKSDQSSDRSSISSYRLPCPTEDYEAASKTQLDAWTSTQNTIISLRQLALTIHRAGANHRQARIERFIGLDGNKEVCETVQRYAQQKVDHLFPNASETLRKRVAKSIAIRRGRFLYLRKHQKKLSALSEPAPALQQNEAREDEEPQLPSLIEKRQAGESVSPRARYLDADVDPSVLSNTIVTKLDPERIKIIQNNRAESVTSVKISSDFPKKPKLDPTHHHEEEIPDMFHPTLVKHNVIYDQHPLQSCPFCGGFPEELEKQYPEPGCDKGLEALEKHVRDHLISVALILAPVEMNELEKECDETKSEAERDDNSVLDPNSVGFSPVIQCSNAACDCRDRHKNSLTSWSTFEAAFEPWVNALGDKLPTNHDDPSRERNTNSQGEWEFWYPLSLPPDCQTLGPVAYPDLAEDQKLMEYFKINPQPFHQDVAKPVTSQKPVIPEEPMVPEEPIILEKPVIFDKPIASTKPRNMSLHTRLSHCLVQCPLEEPQDFLPLSDLDDIITHDNVRSQLSWATRLLSPRLPEKILSQAKKVLAILALMNETGAMKDLINEDICDEDLPLCRNGDKGDSEFDILVSPGGGKRFISFSSWPKKTRVAEFLEKQWVVQAPILDGTGQHIVLNWKCPLPLIECIRMAQGGSGVVSKAKFHPAHQHIFQPGENSYIAIKELRDKKIFENERKNLEIIRDVRHRHLITCFAMCEKESIYYLIFPWAAGGNLRDFWKSENSRPRAPNLVLWAIQQMLGLADAIKVLHHRNIRHCNIKPQSVLHFTESSRGDEGLLVLADFCAANAQETTTEYTITYDAPESEADRREGRPRFRAFDSWCLGCMFLEFTAWLTYDFMAVRSFRRRRTANDEQTSAPGSFFTKSSEGPKIHLTVVEAMQHLREHPSSGPNTALGDLVTLIEERLLQIEPGDRAKADEICSRLGEIVDYAREIPGYLGQQVDPPPVIPDFFKSYRSYE</sequence>
<comment type="caution">
    <text evidence="3">The sequence shown here is derived from an EMBL/GenBank/DDBJ whole genome shotgun (WGS) entry which is preliminary data.</text>
</comment>
<dbReference type="Pfam" id="PF00069">
    <property type="entry name" value="Pkinase"/>
    <property type="match status" value="1"/>
</dbReference>
<keyword evidence="3" id="KW-0808">Transferase</keyword>
<dbReference type="GO" id="GO:0004674">
    <property type="term" value="F:protein serine/threonine kinase activity"/>
    <property type="evidence" value="ECO:0007669"/>
    <property type="project" value="TreeGrafter"/>
</dbReference>
<dbReference type="Gene3D" id="1.10.510.10">
    <property type="entry name" value="Transferase(Phosphotransferase) domain 1"/>
    <property type="match status" value="1"/>
</dbReference>
<organism evidence="3 4">
    <name type="scientific">Fusarium albosuccineum</name>
    <dbReference type="NCBI Taxonomy" id="1237068"/>
    <lineage>
        <taxon>Eukaryota</taxon>
        <taxon>Fungi</taxon>
        <taxon>Dikarya</taxon>
        <taxon>Ascomycota</taxon>
        <taxon>Pezizomycotina</taxon>
        <taxon>Sordariomycetes</taxon>
        <taxon>Hypocreomycetidae</taxon>
        <taxon>Hypocreales</taxon>
        <taxon>Nectriaceae</taxon>
        <taxon>Fusarium</taxon>
        <taxon>Fusarium decemcellulare species complex</taxon>
    </lineage>
</organism>
<dbReference type="GO" id="GO:0005524">
    <property type="term" value="F:ATP binding"/>
    <property type="evidence" value="ECO:0007669"/>
    <property type="project" value="InterPro"/>
</dbReference>
<dbReference type="Gene3D" id="3.30.200.20">
    <property type="entry name" value="Phosphorylase Kinase, domain 1"/>
    <property type="match status" value="1"/>
</dbReference>
<keyword evidence="3" id="KW-0418">Kinase</keyword>
<protein>
    <submittedName>
        <fullName evidence="3">Serine threonine kinase</fullName>
    </submittedName>
</protein>
<evidence type="ECO:0000313" key="3">
    <source>
        <dbReference type="EMBL" id="KAF4463390.1"/>
    </source>
</evidence>
<dbReference type="EMBL" id="JAADYS010001365">
    <property type="protein sequence ID" value="KAF4463390.1"/>
    <property type="molecule type" value="Genomic_DNA"/>
</dbReference>
<feature type="domain" description="Protein kinase" evidence="2">
    <location>
        <begin position="738"/>
        <end position="1039"/>
    </location>
</feature>
<dbReference type="OrthoDB" id="1046782at2759"/>
<evidence type="ECO:0000313" key="4">
    <source>
        <dbReference type="Proteomes" id="UP000554235"/>
    </source>
</evidence>
<name>A0A8H4L5D2_9HYPO</name>